<comment type="caution">
    <text evidence="1">The sequence shown here is derived from an EMBL/GenBank/DDBJ whole genome shotgun (WGS) entry which is preliminary data.</text>
</comment>
<dbReference type="Proteomes" id="UP000033640">
    <property type="component" value="Unassembled WGS sequence"/>
</dbReference>
<proteinExistence type="predicted"/>
<organism evidence="1 2">
    <name type="scientific">Microbacterium oxydans</name>
    <dbReference type="NCBI Taxonomy" id="82380"/>
    <lineage>
        <taxon>Bacteria</taxon>
        <taxon>Bacillati</taxon>
        <taxon>Actinomycetota</taxon>
        <taxon>Actinomycetes</taxon>
        <taxon>Micrococcales</taxon>
        <taxon>Microbacteriaceae</taxon>
        <taxon>Microbacterium</taxon>
    </lineage>
</organism>
<evidence type="ECO:0000313" key="2">
    <source>
        <dbReference type="Proteomes" id="UP000033640"/>
    </source>
</evidence>
<dbReference type="EMBL" id="JYIW01000023">
    <property type="protein sequence ID" value="KJL29540.1"/>
    <property type="molecule type" value="Genomic_DNA"/>
</dbReference>
<protein>
    <submittedName>
        <fullName evidence="1">Uncharacterized protein</fullName>
    </submittedName>
</protein>
<accession>A0A0F0LB56</accession>
<dbReference type="PATRIC" id="fig|82380.11.peg.1597"/>
<dbReference type="AlphaFoldDB" id="A0A0F0LB56"/>
<reference evidence="1 2" key="1">
    <citation type="submission" date="2015-02" db="EMBL/GenBank/DDBJ databases">
        <title>Draft genome sequences of ten Microbacterium spp. with emphasis on heavy metal contaminated environments.</title>
        <authorList>
            <person name="Corretto E."/>
        </authorList>
    </citation>
    <scope>NUCLEOTIDE SEQUENCE [LARGE SCALE GENOMIC DNA]</scope>
    <source>
        <strain evidence="1 2">BEL4b</strain>
    </source>
</reference>
<dbReference type="RefSeq" id="WP_045278954.1">
    <property type="nucleotide sequence ID" value="NZ_JYIW01000023.1"/>
</dbReference>
<gene>
    <name evidence="1" type="ORF">RS83_01557</name>
</gene>
<evidence type="ECO:0000313" key="1">
    <source>
        <dbReference type="EMBL" id="KJL29540.1"/>
    </source>
</evidence>
<sequence>MSDLEETPTTVRTHVSVDDVGFLLAHGQSVDDVKAHVEQALRAGGAFVDFIAAGDRTVSVLITPSSRVVVSVTAVRPDPGAAEDDVALYGGEFDLL</sequence>
<dbReference type="OrthoDB" id="5120955at2"/>
<name>A0A0F0LB56_9MICO</name>